<dbReference type="PANTHER" id="PTHR10430:SF16">
    <property type="entry name" value="PEROXIREDOXIN-5, MITOCHONDRIAL"/>
    <property type="match status" value="1"/>
</dbReference>
<accession>A0A1W9I2I6</accession>
<dbReference type="GO" id="GO:0045454">
    <property type="term" value="P:cell redox homeostasis"/>
    <property type="evidence" value="ECO:0007669"/>
    <property type="project" value="TreeGrafter"/>
</dbReference>
<dbReference type="EC" id="1.11.1.27" evidence="6"/>
<dbReference type="GO" id="GO:0005737">
    <property type="term" value="C:cytoplasm"/>
    <property type="evidence" value="ECO:0007669"/>
    <property type="project" value="TreeGrafter"/>
</dbReference>
<evidence type="ECO:0000256" key="2">
    <source>
        <dbReference type="ARBA" id="ARBA00022862"/>
    </source>
</evidence>
<dbReference type="Proteomes" id="UP000192872">
    <property type="component" value="Unassembled WGS sequence"/>
</dbReference>
<dbReference type="InterPro" id="IPR037944">
    <property type="entry name" value="PRX5-like"/>
</dbReference>
<keyword evidence="2 6" id="KW-0049">Antioxidant</keyword>
<evidence type="ECO:0000256" key="6">
    <source>
        <dbReference type="RuleBase" id="RU366011"/>
    </source>
</evidence>
<protein>
    <recommendedName>
        <fullName evidence="6">Glutathione-dependent peroxiredoxin</fullName>
        <ecNumber evidence="6">1.11.1.27</ecNumber>
    </recommendedName>
</protein>
<evidence type="ECO:0000256" key="1">
    <source>
        <dbReference type="ARBA" id="ARBA00022559"/>
    </source>
</evidence>
<evidence type="ECO:0000313" key="9">
    <source>
        <dbReference type="Proteomes" id="UP000192872"/>
    </source>
</evidence>
<reference evidence="8 9" key="1">
    <citation type="journal article" date="2017" name="Water Res.">
        <title>Comammox in drinking water systems.</title>
        <authorList>
            <person name="Wang Y."/>
            <person name="Ma L."/>
            <person name="Mao Y."/>
            <person name="Jiang X."/>
            <person name="Xia Y."/>
            <person name="Yu K."/>
            <person name="Li B."/>
            <person name="Zhang T."/>
        </authorList>
    </citation>
    <scope>NUCLEOTIDE SEQUENCE [LARGE SCALE GENOMIC DNA]</scope>
    <source>
        <strain evidence="8">SG_bin8</strain>
    </source>
</reference>
<dbReference type="EMBL" id="LWDL01000005">
    <property type="protein sequence ID" value="OQW53966.1"/>
    <property type="molecule type" value="Genomic_DNA"/>
</dbReference>
<comment type="caution">
    <text evidence="8">The sequence shown here is derived from an EMBL/GenBank/DDBJ whole genome shotgun (WGS) entry which is preliminary data.</text>
</comment>
<comment type="similarity">
    <text evidence="6">Belongs to the peroxiredoxin family. Prx5 subfamily.</text>
</comment>
<evidence type="ECO:0000259" key="7">
    <source>
        <dbReference type="PROSITE" id="PS51352"/>
    </source>
</evidence>
<dbReference type="PROSITE" id="PS51352">
    <property type="entry name" value="THIOREDOXIN_2"/>
    <property type="match status" value="1"/>
</dbReference>
<keyword evidence="4 6" id="KW-0676">Redox-active center</keyword>
<keyword evidence="3 6" id="KW-0560">Oxidoreductase</keyword>
<dbReference type="Pfam" id="PF08534">
    <property type="entry name" value="Redoxin"/>
    <property type="match status" value="1"/>
</dbReference>
<dbReference type="SUPFAM" id="SSF52833">
    <property type="entry name" value="Thioredoxin-like"/>
    <property type="match status" value="1"/>
</dbReference>
<dbReference type="InterPro" id="IPR013740">
    <property type="entry name" value="Redoxin"/>
</dbReference>
<dbReference type="STRING" id="1827387.A4S15_00150"/>
<gene>
    <name evidence="8" type="ORF">A4S15_00150</name>
</gene>
<dbReference type="FunFam" id="3.40.30.10:FF:000020">
    <property type="entry name" value="Peroxiredoxin"/>
    <property type="match status" value="1"/>
</dbReference>
<keyword evidence="1 6" id="KW-0575">Peroxidase</keyword>
<evidence type="ECO:0000256" key="3">
    <source>
        <dbReference type="ARBA" id="ARBA00023002"/>
    </source>
</evidence>
<dbReference type="RefSeq" id="WP_376802089.1">
    <property type="nucleotide sequence ID" value="NZ_DBNB01000034.1"/>
</dbReference>
<dbReference type="InterPro" id="IPR036249">
    <property type="entry name" value="Thioredoxin-like_sf"/>
</dbReference>
<dbReference type="InterPro" id="IPR013766">
    <property type="entry name" value="Thioredoxin_domain"/>
</dbReference>
<feature type="active site" description="Cysteine sulfenic acid (-SOH) intermediate" evidence="5">
    <location>
        <position position="49"/>
    </location>
</feature>
<dbReference type="PANTHER" id="PTHR10430">
    <property type="entry name" value="PEROXIREDOXIN"/>
    <property type="match status" value="1"/>
</dbReference>
<evidence type="ECO:0000256" key="5">
    <source>
        <dbReference type="PIRSR" id="PIRSR637944-1"/>
    </source>
</evidence>
<evidence type="ECO:0000256" key="4">
    <source>
        <dbReference type="ARBA" id="ARBA00023284"/>
    </source>
</evidence>
<dbReference type="GO" id="GO:0042744">
    <property type="term" value="P:hydrogen peroxide catabolic process"/>
    <property type="evidence" value="ECO:0007669"/>
    <property type="project" value="TreeGrafter"/>
</dbReference>
<dbReference type="GO" id="GO:0034599">
    <property type="term" value="P:cellular response to oxidative stress"/>
    <property type="evidence" value="ECO:0007669"/>
    <property type="project" value="InterPro"/>
</dbReference>
<dbReference type="GO" id="GO:0008379">
    <property type="term" value="F:thioredoxin peroxidase activity"/>
    <property type="evidence" value="ECO:0007669"/>
    <property type="project" value="InterPro"/>
</dbReference>
<evidence type="ECO:0000313" key="8">
    <source>
        <dbReference type="EMBL" id="OQW53966.1"/>
    </source>
</evidence>
<dbReference type="Gene3D" id="3.40.30.10">
    <property type="entry name" value="Glutaredoxin"/>
    <property type="match status" value="1"/>
</dbReference>
<comment type="function">
    <text evidence="6">Thiol-specific peroxidase that catalyzes the reduction of hydrogen peroxide and organic hydroperoxides to water and alcohols, respectively. Plays a role in cell protection against oxidative stress by detoxifying peroxides.</text>
</comment>
<proteinExistence type="inferred from homology"/>
<feature type="domain" description="Thioredoxin" evidence="7">
    <location>
        <begin position="3"/>
        <end position="161"/>
    </location>
</feature>
<organism evidence="8 9">
    <name type="scientific">Candidatus Raskinella chloraquaticus</name>
    <dbReference type="NCBI Taxonomy" id="1951219"/>
    <lineage>
        <taxon>Bacteria</taxon>
        <taxon>Pseudomonadati</taxon>
        <taxon>Pseudomonadota</taxon>
        <taxon>Alphaproteobacteria</taxon>
        <taxon>Hyphomicrobiales</taxon>
        <taxon>Phreatobacteraceae</taxon>
        <taxon>Candidatus Raskinella</taxon>
    </lineage>
</organism>
<comment type="catalytic activity">
    <reaction evidence="6">
        <text>a hydroperoxide + 2 glutathione = an alcohol + glutathione disulfide + H2O</text>
        <dbReference type="Rhea" id="RHEA:62632"/>
        <dbReference type="ChEBI" id="CHEBI:15377"/>
        <dbReference type="ChEBI" id="CHEBI:30879"/>
        <dbReference type="ChEBI" id="CHEBI:35924"/>
        <dbReference type="ChEBI" id="CHEBI:57925"/>
        <dbReference type="ChEBI" id="CHEBI:58297"/>
        <dbReference type="EC" id="1.11.1.27"/>
    </reaction>
</comment>
<dbReference type="CDD" id="cd03013">
    <property type="entry name" value="PRX5_like"/>
    <property type="match status" value="1"/>
</dbReference>
<dbReference type="AlphaFoldDB" id="A0A1W9I2I6"/>
<sequence>MTIKVGDRLPDVKFKIMGSDGPADLASSDVFKGKKVAFFAVPGAFTPTCHRNHLPGYLEHAAALHAKGVDTIAVTAVNDVFVMNEWKKATGAGDKIVFLADGAAVFAKAIGLDLDATVPGLGIRSKRYAMLVDDGVVKVLNVEDVPSKADASSAVALLKEI</sequence>
<name>A0A1W9I2I6_9HYPH</name>